<dbReference type="AlphaFoldDB" id="A0A0D9ZU40"/>
<keyword evidence="2" id="KW-1185">Reference proteome</keyword>
<evidence type="ECO:0000313" key="2">
    <source>
        <dbReference type="Proteomes" id="UP000026961"/>
    </source>
</evidence>
<dbReference type="HOGENOM" id="CLU_2642114_0_0_1"/>
<evidence type="ECO:0000313" key="1">
    <source>
        <dbReference type="EnsemblPlants" id="OGLUM05G03020.1"/>
    </source>
</evidence>
<reference evidence="1" key="2">
    <citation type="submission" date="2018-05" db="EMBL/GenBank/DDBJ databases">
        <title>OgluRS3 (Oryza glumaepatula Reference Sequence Version 3).</title>
        <authorList>
            <person name="Zhang J."/>
            <person name="Kudrna D."/>
            <person name="Lee S."/>
            <person name="Talag J."/>
            <person name="Welchert J."/>
            <person name="Wing R.A."/>
        </authorList>
    </citation>
    <scope>NUCLEOTIDE SEQUENCE [LARGE SCALE GENOMIC DNA]</scope>
</reference>
<dbReference type="Proteomes" id="UP000026961">
    <property type="component" value="Chromosome 5"/>
</dbReference>
<accession>A0A0D9ZU40</accession>
<sequence length="77" mass="8333">MAAAVAELCTAAVAAHGGAWKRPREDEGAARLGWAEEEDGPKGRDKGILAQLNLEINSKFCSPREYRKHIVMGWALG</sequence>
<reference evidence="1" key="1">
    <citation type="submission" date="2015-04" db="UniProtKB">
        <authorList>
            <consortium name="EnsemblPlants"/>
        </authorList>
    </citation>
    <scope>IDENTIFICATION</scope>
</reference>
<protein>
    <submittedName>
        <fullName evidence="1">Uncharacterized protein</fullName>
    </submittedName>
</protein>
<dbReference type="EnsemblPlants" id="OGLUM05G03020.1">
    <property type="protein sequence ID" value="OGLUM05G03020.1"/>
    <property type="gene ID" value="OGLUM05G03020"/>
</dbReference>
<proteinExistence type="predicted"/>
<name>A0A0D9ZU40_9ORYZ</name>
<organism evidence="1">
    <name type="scientific">Oryza glumipatula</name>
    <dbReference type="NCBI Taxonomy" id="40148"/>
    <lineage>
        <taxon>Eukaryota</taxon>
        <taxon>Viridiplantae</taxon>
        <taxon>Streptophyta</taxon>
        <taxon>Embryophyta</taxon>
        <taxon>Tracheophyta</taxon>
        <taxon>Spermatophyta</taxon>
        <taxon>Magnoliopsida</taxon>
        <taxon>Liliopsida</taxon>
        <taxon>Poales</taxon>
        <taxon>Poaceae</taxon>
        <taxon>BOP clade</taxon>
        <taxon>Oryzoideae</taxon>
        <taxon>Oryzeae</taxon>
        <taxon>Oryzinae</taxon>
        <taxon>Oryza</taxon>
    </lineage>
</organism>
<dbReference type="Gramene" id="OGLUM05G03020.1">
    <property type="protein sequence ID" value="OGLUM05G03020.1"/>
    <property type="gene ID" value="OGLUM05G03020"/>
</dbReference>